<gene>
    <name evidence="2" type="ORF">UFOPK1722_01196</name>
</gene>
<dbReference type="PANTHER" id="PTHR41771">
    <property type="entry name" value="MEMBRANE PROTEIN-RELATED"/>
    <property type="match status" value="1"/>
</dbReference>
<dbReference type="PANTHER" id="PTHR41771:SF1">
    <property type="entry name" value="MEMBRANE PROTEIN"/>
    <property type="match status" value="1"/>
</dbReference>
<evidence type="ECO:0000256" key="1">
    <source>
        <dbReference type="SAM" id="Phobius"/>
    </source>
</evidence>
<feature type="transmembrane region" description="Helical" evidence="1">
    <location>
        <begin position="163"/>
        <end position="183"/>
    </location>
</feature>
<feature type="transmembrane region" description="Helical" evidence="1">
    <location>
        <begin position="360"/>
        <end position="386"/>
    </location>
</feature>
<name>A0A6J6F3T7_9ZZZZ</name>
<dbReference type="Pfam" id="PF07907">
    <property type="entry name" value="YibE_F"/>
    <property type="match status" value="1"/>
</dbReference>
<feature type="transmembrane region" description="Helical" evidence="1">
    <location>
        <begin position="215"/>
        <end position="239"/>
    </location>
</feature>
<feature type="transmembrane region" description="Helical" evidence="1">
    <location>
        <begin position="189"/>
        <end position="208"/>
    </location>
</feature>
<proteinExistence type="predicted"/>
<feature type="transmembrane region" description="Helical" evidence="1">
    <location>
        <begin position="259"/>
        <end position="277"/>
    </location>
</feature>
<sequence length="391" mass="41087">MSDHHGHSHDLSGIDAPERVARAVWISVIAVGVLALLGAILLWPSGDTSSDNSFMDTNVQKAEVLLVEVLPCTGTTEADGIDCRWITISVGEQDDRGILEQSVDGTGARLEEGDRILVSSADLGNGTTVYSFHDYQRGTPLMLLLIIFVVAVLLLGRWRGLGAVAGLGASLVVLIVFMLPSLLDGNSPIVVAIVGSVLIAYIAIFLAHGVNVASAVALLSTFLSLTLTGVFGWLFVTLAKFTGYSDESSYYLDVLGLDIDARGVILAGIVIGSLGVLDDVTVTQVSAVWELRRANPTGSWTDIYRPAMTIGRDHVSSTVNTLFLAYAGASLPLLLLFTQARQSTGSIVGKEVVAVEVVRSLVGSIGLVASVPISTALAAMVVGATADRKSR</sequence>
<organism evidence="2">
    <name type="scientific">freshwater metagenome</name>
    <dbReference type="NCBI Taxonomy" id="449393"/>
    <lineage>
        <taxon>unclassified sequences</taxon>
        <taxon>metagenomes</taxon>
        <taxon>ecological metagenomes</taxon>
    </lineage>
</organism>
<protein>
    <submittedName>
        <fullName evidence="2">Unannotated protein</fullName>
    </submittedName>
</protein>
<accession>A0A6J6F3T7</accession>
<keyword evidence="1" id="KW-0812">Transmembrane</keyword>
<dbReference type="EMBL" id="CAEZTS010000105">
    <property type="protein sequence ID" value="CAB4583502.1"/>
    <property type="molecule type" value="Genomic_DNA"/>
</dbReference>
<reference evidence="2" key="1">
    <citation type="submission" date="2020-05" db="EMBL/GenBank/DDBJ databases">
        <authorList>
            <person name="Chiriac C."/>
            <person name="Salcher M."/>
            <person name="Ghai R."/>
            <person name="Kavagutti S V."/>
        </authorList>
    </citation>
    <scope>NUCLEOTIDE SEQUENCE</scope>
</reference>
<feature type="transmembrane region" description="Helical" evidence="1">
    <location>
        <begin position="20"/>
        <end position="43"/>
    </location>
</feature>
<keyword evidence="1" id="KW-1133">Transmembrane helix</keyword>
<feature type="transmembrane region" description="Helical" evidence="1">
    <location>
        <begin position="322"/>
        <end position="340"/>
    </location>
</feature>
<evidence type="ECO:0000313" key="2">
    <source>
        <dbReference type="EMBL" id="CAB4583502.1"/>
    </source>
</evidence>
<keyword evidence="1" id="KW-0472">Membrane</keyword>
<dbReference type="AlphaFoldDB" id="A0A6J6F3T7"/>
<feature type="transmembrane region" description="Helical" evidence="1">
    <location>
        <begin position="138"/>
        <end position="156"/>
    </location>
</feature>
<dbReference type="InterPro" id="IPR012507">
    <property type="entry name" value="YibE_F"/>
</dbReference>